<dbReference type="SUPFAM" id="SSF52490">
    <property type="entry name" value="Tubulin nucleotide-binding domain-like"/>
    <property type="match status" value="1"/>
</dbReference>
<evidence type="ECO:0000313" key="3">
    <source>
        <dbReference type="Proteomes" id="UP000192257"/>
    </source>
</evidence>
<dbReference type="EMBL" id="NBCO01000014">
    <property type="protein sequence ID" value="ORC89011.1"/>
    <property type="molecule type" value="Genomic_DNA"/>
</dbReference>
<feature type="compositionally biased region" description="Acidic residues" evidence="1">
    <location>
        <begin position="134"/>
        <end position="146"/>
    </location>
</feature>
<gene>
    <name evidence="2" type="ORF">TM35_000142220</name>
</gene>
<keyword evidence="3" id="KW-1185">Reference proteome</keyword>
<dbReference type="InterPro" id="IPR036525">
    <property type="entry name" value="Tubulin/FtsZ_GTPase_sf"/>
</dbReference>
<dbReference type="GeneID" id="39985447"/>
<evidence type="ECO:0000256" key="1">
    <source>
        <dbReference type="SAM" id="MobiDB-lite"/>
    </source>
</evidence>
<dbReference type="OrthoDB" id="271881at2759"/>
<organism evidence="2 3">
    <name type="scientific">Trypanosoma theileri</name>
    <dbReference type="NCBI Taxonomy" id="67003"/>
    <lineage>
        <taxon>Eukaryota</taxon>
        <taxon>Discoba</taxon>
        <taxon>Euglenozoa</taxon>
        <taxon>Kinetoplastea</taxon>
        <taxon>Metakinetoplastina</taxon>
        <taxon>Trypanosomatida</taxon>
        <taxon>Trypanosomatidae</taxon>
        <taxon>Trypanosoma</taxon>
    </lineage>
</organism>
<dbReference type="PANTHER" id="PTHR13391">
    <property type="entry name" value="MITOCHONDRIAL DISTRIBUTION REGULATOR MISATO"/>
    <property type="match status" value="1"/>
</dbReference>
<feature type="region of interest" description="Disordered" evidence="1">
    <location>
        <begin position="85"/>
        <end position="157"/>
    </location>
</feature>
<proteinExistence type="predicted"/>
<feature type="compositionally biased region" description="Low complexity" evidence="1">
    <location>
        <begin position="119"/>
        <end position="128"/>
    </location>
</feature>
<dbReference type="GO" id="GO:0005737">
    <property type="term" value="C:cytoplasm"/>
    <property type="evidence" value="ECO:0007669"/>
    <property type="project" value="TreeGrafter"/>
</dbReference>
<accession>A0A1X0NWM5</accession>
<dbReference type="GO" id="GO:0007005">
    <property type="term" value="P:mitochondrion organization"/>
    <property type="evidence" value="ECO:0007669"/>
    <property type="project" value="InterPro"/>
</dbReference>
<protein>
    <submittedName>
        <fullName evidence="2">Uncharacterized protein</fullName>
    </submittedName>
</protein>
<sequence>MSERELITLAFGNYASLVAAQWANGTSQFDTTHSTLYTQRRAQRVRGGSSSQQRTDAEVSVPRLVLLDAPHATRLKDTCRLNKNRNNRYDNEEEEETQGIRGKEKRPLTLEDDMAQVELSSTSSLSSTPRGENEEVEEQSQQEDEEDKLHSYTTYRDPNGELISKKEMKRMLFNERDTLILWWQYIRSGLDERSVHVLHPLHGMHATAGDVPLLHNFGFGLSQLRSTTNHDIAGVGDSLRQQLEDANLLQGVQCFVDGDSAFGGAACNVMNELWEDVGSKMPAVFFTCFQPLPEEILTCPDMQNNNNNNNNNNLMDIVDVGKRRREEMCLNRLLATSHMTRHDSAVYIPLELSQWDSFFAKPVPGTETETTMQMEIPSWLQNDTATAQMIATLADTSLYGIRDNGTSQTKVNGPAYYLQDWQTAVRPTRSMRVAAALTAMPLRVYDSSNPKNDLWNFMQRNPLLGSWENNKSHLGTFTPLTHSICLDPHSEAGRVLGHALTLRGAGPLKDLTYPRQEALLRYGLPLRTSNYLPLVTDNNYPISSTFPEDFVIPRDIMRSGALKGVDVASHVISTYGSAPMLQGLVTAAQKVLRYRRHIYEETYNIDTDEWKEVVEDVLQIVDDYNHADHDENDEDMDN</sequence>
<name>A0A1X0NWM5_9TRYP</name>
<dbReference type="PANTHER" id="PTHR13391:SF0">
    <property type="entry name" value="PROTEIN MISATO HOMOLOG 1"/>
    <property type="match status" value="1"/>
</dbReference>
<dbReference type="AlphaFoldDB" id="A0A1X0NWM5"/>
<reference evidence="2 3" key="1">
    <citation type="submission" date="2017-03" db="EMBL/GenBank/DDBJ databases">
        <title>An alternative strategy for trypanosome survival in the mammalian bloodstream revealed through genome and transcriptome analysis of the ubiquitous bovine parasite Trypanosoma (Megatrypanum) theileri.</title>
        <authorList>
            <person name="Kelly S."/>
            <person name="Ivens A."/>
            <person name="Mott A."/>
            <person name="O'Neill E."/>
            <person name="Emms D."/>
            <person name="Macleod O."/>
            <person name="Voorheis P."/>
            <person name="Matthews J."/>
            <person name="Matthews K."/>
            <person name="Carrington M."/>
        </authorList>
    </citation>
    <scope>NUCLEOTIDE SEQUENCE [LARGE SCALE GENOMIC DNA]</scope>
    <source>
        <strain evidence="2">Edinburgh</strain>
    </source>
</reference>
<dbReference type="Proteomes" id="UP000192257">
    <property type="component" value="Unassembled WGS sequence"/>
</dbReference>
<comment type="caution">
    <text evidence="2">The sequence shown here is derived from an EMBL/GenBank/DDBJ whole genome shotgun (WGS) entry which is preliminary data.</text>
</comment>
<dbReference type="InterPro" id="IPR049942">
    <property type="entry name" value="DML1/Misato"/>
</dbReference>
<evidence type="ECO:0000313" key="2">
    <source>
        <dbReference type="EMBL" id="ORC89011.1"/>
    </source>
</evidence>
<dbReference type="VEuPathDB" id="TriTrypDB:TM35_000142220"/>
<dbReference type="RefSeq" id="XP_028883077.1">
    <property type="nucleotide sequence ID" value="XM_029025667.1"/>
</dbReference>
<dbReference type="STRING" id="67003.A0A1X0NWM5"/>